<proteinExistence type="predicted"/>
<dbReference type="GeneID" id="37225979"/>
<dbReference type="Proteomes" id="UP000249402">
    <property type="component" value="Unassembled WGS sequence"/>
</dbReference>
<dbReference type="VEuPathDB" id="FungiDB:BO80DRAFT_440261"/>
<keyword evidence="2" id="KW-1185">Reference proteome</keyword>
<dbReference type="STRING" id="1448316.A0A395HFW4"/>
<sequence length="79" mass="8832">MDWTARVYIPLDQDSSNDLFKKGSGGATVISDTLTRYLGTVIFGSNYIERAGLDLEETVKICESIFCGEFVDPEHIPER</sequence>
<dbReference type="AlphaFoldDB" id="A0A395HFW4"/>
<organism evidence="1 2">
    <name type="scientific">Aspergillus ibericus CBS 121593</name>
    <dbReference type="NCBI Taxonomy" id="1448316"/>
    <lineage>
        <taxon>Eukaryota</taxon>
        <taxon>Fungi</taxon>
        <taxon>Dikarya</taxon>
        <taxon>Ascomycota</taxon>
        <taxon>Pezizomycotina</taxon>
        <taxon>Eurotiomycetes</taxon>
        <taxon>Eurotiomycetidae</taxon>
        <taxon>Eurotiales</taxon>
        <taxon>Aspergillaceae</taxon>
        <taxon>Aspergillus</taxon>
        <taxon>Aspergillus subgen. Circumdati</taxon>
    </lineage>
</organism>
<dbReference type="OrthoDB" id="439046at2759"/>
<reference evidence="1 2" key="1">
    <citation type="submission" date="2018-02" db="EMBL/GenBank/DDBJ databases">
        <title>The genomes of Aspergillus section Nigri reveals drivers in fungal speciation.</title>
        <authorList>
            <consortium name="DOE Joint Genome Institute"/>
            <person name="Vesth T.C."/>
            <person name="Nybo J."/>
            <person name="Theobald S."/>
            <person name="Brandl J."/>
            <person name="Frisvad J.C."/>
            <person name="Nielsen K.F."/>
            <person name="Lyhne E.K."/>
            <person name="Kogle M.E."/>
            <person name="Kuo A."/>
            <person name="Riley R."/>
            <person name="Clum A."/>
            <person name="Nolan M."/>
            <person name="Lipzen A."/>
            <person name="Salamov A."/>
            <person name="Henrissat B."/>
            <person name="Wiebenga A."/>
            <person name="De vries R.P."/>
            <person name="Grigoriev I.V."/>
            <person name="Mortensen U.H."/>
            <person name="Andersen M.R."/>
            <person name="Baker S.E."/>
        </authorList>
    </citation>
    <scope>NUCLEOTIDE SEQUENCE [LARGE SCALE GENOMIC DNA]</scope>
    <source>
        <strain evidence="1 2">CBS 121593</strain>
    </source>
</reference>
<dbReference type="RefSeq" id="XP_025580716.1">
    <property type="nucleotide sequence ID" value="XM_025721114.1"/>
</dbReference>
<name>A0A395HFW4_9EURO</name>
<dbReference type="EMBL" id="KZ824419">
    <property type="protein sequence ID" value="RAL06389.1"/>
    <property type="molecule type" value="Genomic_DNA"/>
</dbReference>
<gene>
    <name evidence="1" type="ORF">BO80DRAFT_440261</name>
</gene>
<evidence type="ECO:0000313" key="1">
    <source>
        <dbReference type="EMBL" id="RAL06389.1"/>
    </source>
</evidence>
<protein>
    <submittedName>
        <fullName evidence="1">Uncharacterized protein</fullName>
    </submittedName>
</protein>
<evidence type="ECO:0000313" key="2">
    <source>
        <dbReference type="Proteomes" id="UP000249402"/>
    </source>
</evidence>
<accession>A0A395HFW4</accession>